<feature type="domain" description="Helicase C-terminal" evidence="10">
    <location>
        <begin position="216"/>
        <end position="381"/>
    </location>
</feature>
<dbReference type="GO" id="GO:0005524">
    <property type="term" value="F:ATP binding"/>
    <property type="evidence" value="ECO:0007669"/>
    <property type="project" value="UniProtKB-KW"/>
</dbReference>
<dbReference type="AlphaFoldDB" id="A0A2H0V0Q0"/>
<accession>A0A2H0V0Q0</accession>
<keyword evidence="4 7" id="KW-0067">ATP-binding</keyword>
<dbReference type="Pfam" id="PF00270">
    <property type="entry name" value="DEAD"/>
    <property type="match status" value="1"/>
</dbReference>
<evidence type="ECO:0000256" key="5">
    <source>
        <dbReference type="ARBA" id="ARBA00038437"/>
    </source>
</evidence>
<dbReference type="EMBL" id="PFAT01000008">
    <property type="protein sequence ID" value="PIR92635.1"/>
    <property type="molecule type" value="Genomic_DNA"/>
</dbReference>
<evidence type="ECO:0000259" key="9">
    <source>
        <dbReference type="PROSITE" id="PS51192"/>
    </source>
</evidence>
<evidence type="ECO:0000256" key="2">
    <source>
        <dbReference type="ARBA" id="ARBA00022801"/>
    </source>
</evidence>
<dbReference type="InterPro" id="IPR000629">
    <property type="entry name" value="RNA-helicase_DEAD-box_CS"/>
</dbReference>
<dbReference type="InterPro" id="IPR050079">
    <property type="entry name" value="DEAD_box_RNA_helicase"/>
</dbReference>
<dbReference type="Gene3D" id="3.40.50.300">
    <property type="entry name" value="P-loop containing nucleotide triphosphate hydrolases"/>
    <property type="match status" value="2"/>
</dbReference>
<dbReference type="GO" id="GO:0016787">
    <property type="term" value="F:hydrolase activity"/>
    <property type="evidence" value="ECO:0007669"/>
    <property type="project" value="UniProtKB-KW"/>
</dbReference>
<dbReference type="GO" id="GO:0003724">
    <property type="term" value="F:RNA helicase activity"/>
    <property type="evidence" value="ECO:0007669"/>
    <property type="project" value="InterPro"/>
</dbReference>
<evidence type="ECO:0000256" key="7">
    <source>
        <dbReference type="RuleBase" id="RU000492"/>
    </source>
</evidence>
<dbReference type="CDD" id="cd18787">
    <property type="entry name" value="SF2_C_DEAD"/>
    <property type="match status" value="1"/>
</dbReference>
<proteinExistence type="inferred from homology"/>
<dbReference type="SMART" id="SM00490">
    <property type="entry name" value="HELICc"/>
    <property type="match status" value="1"/>
</dbReference>
<evidence type="ECO:0000256" key="4">
    <source>
        <dbReference type="ARBA" id="ARBA00022840"/>
    </source>
</evidence>
<dbReference type="GO" id="GO:0005829">
    <property type="term" value="C:cytosol"/>
    <property type="evidence" value="ECO:0007669"/>
    <property type="project" value="TreeGrafter"/>
</dbReference>
<dbReference type="PROSITE" id="PS51194">
    <property type="entry name" value="HELICASE_CTER"/>
    <property type="match status" value="1"/>
</dbReference>
<dbReference type="CDD" id="cd00268">
    <property type="entry name" value="DEADc"/>
    <property type="match status" value="1"/>
</dbReference>
<dbReference type="PROSITE" id="PS51192">
    <property type="entry name" value="HELICASE_ATP_BIND_1"/>
    <property type="match status" value="1"/>
</dbReference>
<feature type="region of interest" description="Disordered" evidence="8">
    <location>
        <begin position="380"/>
        <end position="419"/>
    </location>
</feature>
<dbReference type="InterPro" id="IPR014001">
    <property type="entry name" value="Helicase_ATP-bd"/>
</dbReference>
<name>A0A2H0V0Q0_9BACT</name>
<keyword evidence="1 7" id="KW-0547">Nucleotide-binding</keyword>
<keyword evidence="3 7" id="KW-0347">Helicase</keyword>
<feature type="compositionally biased region" description="Basic residues" evidence="8">
    <location>
        <begin position="406"/>
        <end position="419"/>
    </location>
</feature>
<sequence>MAPITQTFSGLGIAPKIMEILDQLRFIEPTPIQYQSIPTALRGKDIIGVAQTGTGKTLAFGIPMIQRLASVKGNGLIILPTRELALQVDEALGRIGKFFNLKAAVIIGGGNMGRQIRQLRQNPQIFIATPGRLIDHLRQKTISLEKVSILVLDEADRMLDMGFAPQIKKILQTAPRERQTMLFSATMPSEIIKIANSYMRLPVRVEIAPSGTAAANVTHEIFFVHKESKTNLLKTLLKERPGSTLIFTRTKYGAKKITAEIRSLGCTATEIHSNRTLNQRLQSLAGFKSGLFRVMVATDIAARGLDVKNIEIVINYDLPEKPEDYVHRIGRTGRASNYGHAISFATPAQRRDIMAIERLIKKQLPISKLPAGIAPAPLDVEQKNFRPGNFSPRRRPFSHPAARPPLRGRRNYQPKRKFS</sequence>
<evidence type="ECO:0000313" key="13">
    <source>
        <dbReference type="Proteomes" id="UP000228510"/>
    </source>
</evidence>
<dbReference type="InterPro" id="IPR044742">
    <property type="entry name" value="DEAD/DEAH_RhlB"/>
</dbReference>
<comment type="caution">
    <text evidence="12">The sequence shown here is derived from an EMBL/GenBank/DDBJ whole genome shotgun (WGS) entry which is preliminary data.</text>
</comment>
<evidence type="ECO:0000259" key="10">
    <source>
        <dbReference type="PROSITE" id="PS51194"/>
    </source>
</evidence>
<dbReference type="InterPro" id="IPR011545">
    <property type="entry name" value="DEAD/DEAH_box_helicase_dom"/>
</dbReference>
<protein>
    <submittedName>
        <fullName evidence="12">ATP-dependent helicase</fullName>
    </submittedName>
</protein>
<evidence type="ECO:0000256" key="8">
    <source>
        <dbReference type="SAM" id="MobiDB-lite"/>
    </source>
</evidence>
<dbReference type="PROSITE" id="PS51195">
    <property type="entry name" value="Q_MOTIF"/>
    <property type="match status" value="1"/>
</dbReference>
<dbReference type="PROSITE" id="PS00039">
    <property type="entry name" value="DEAD_ATP_HELICASE"/>
    <property type="match status" value="1"/>
</dbReference>
<dbReference type="InterPro" id="IPR001650">
    <property type="entry name" value="Helicase_C-like"/>
</dbReference>
<comment type="similarity">
    <text evidence="5 7">Belongs to the DEAD box helicase family.</text>
</comment>
<evidence type="ECO:0000259" key="11">
    <source>
        <dbReference type="PROSITE" id="PS51195"/>
    </source>
</evidence>
<feature type="short sequence motif" description="Q motif" evidence="6">
    <location>
        <begin position="6"/>
        <end position="34"/>
    </location>
</feature>
<dbReference type="Pfam" id="PF00271">
    <property type="entry name" value="Helicase_C"/>
    <property type="match status" value="1"/>
</dbReference>
<dbReference type="PANTHER" id="PTHR47959">
    <property type="entry name" value="ATP-DEPENDENT RNA HELICASE RHLE-RELATED"/>
    <property type="match status" value="1"/>
</dbReference>
<evidence type="ECO:0000256" key="1">
    <source>
        <dbReference type="ARBA" id="ARBA00022741"/>
    </source>
</evidence>
<dbReference type="InterPro" id="IPR014014">
    <property type="entry name" value="RNA_helicase_DEAD_Q_motif"/>
</dbReference>
<evidence type="ECO:0000256" key="3">
    <source>
        <dbReference type="ARBA" id="ARBA00022806"/>
    </source>
</evidence>
<dbReference type="SUPFAM" id="SSF52540">
    <property type="entry name" value="P-loop containing nucleoside triphosphate hydrolases"/>
    <property type="match status" value="1"/>
</dbReference>
<organism evidence="12 13">
    <name type="scientific">Candidatus Falkowbacteria bacterium CG10_big_fil_rev_8_21_14_0_10_44_15</name>
    <dbReference type="NCBI Taxonomy" id="1974569"/>
    <lineage>
        <taxon>Bacteria</taxon>
        <taxon>Candidatus Falkowiibacteriota</taxon>
    </lineage>
</organism>
<evidence type="ECO:0000313" key="12">
    <source>
        <dbReference type="EMBL" id="PIR92635.1"/>
    </source>
</evidence>
<dbReference type="InterPro" id="IPR027417">
    <property type="entry name" value="P-loop_NTPase"/>
</dbReference>
<gene>
    <name evidence="12" type="ORF">COU01_00655</name>
</gene>
<dbReference type="SMART" id="SM00487">
    <property type="entry name" value="DEXDc"/>
    <property type="match status" value="1"/>
</dbReference>
<dbReference type="GO" id="GO:0003676">
    <property type="term" value="F:nucleic acid binding"/>
    <property type="evidence" value="ECO:0007669"/>
    <property type="project" value="InterPro"/>
</dbReference>
<reference evidence="13" key="1">
    <citation type="submission" date="2017-09" db="EMBL/GenBank/DDBJ databases">
        <title>Depth-based differentiation of microbial function through sediment-hosted aquifers and enrichment of novel symbionts in the deep terrestrial subsurface.</title>
        <authorList>
            <person name="Probst A.J."/>
            <person name="Ladd B."/>
            <person name="Jarett J.K."/>
            <person name="Geller-Mcgrath D.E."/>
            <person name="Sieber C.M.K."/>
            <person name="Emerson J.B."/>
            <person name="Anantharaman K."/>
            <person name="Thomas B.C."/>
            <person name="Malmstrom R."/>
            <person name="Stieglmeier M."/>
            <person name="Klingl A."/>
            <person name="Woyke T."/>
            <person name="Ryan C.M."/>
            <person name="Banfield J.F."/>
        </authorList>
    </citation>
    <scope>NUCLEOTIDE SEQUENCE [LARGE SCALE GENOMIC DNA]</scope>
</reference>
<evidence type="ECO:0000256" key="6">
    <source>
        <dbReference type="PROSITE-ProRule" id="PRU00552"/>
    </source>
</evidence>
<dbReference type="Proteomes" id="UP000228510">
    <property type="component" value="Unassembled WGS sequence"/>
</dbReference>
<feature type="domain" description="Helicase ATP-binding" evidence="9">
    <location>
        <begin position="37"/>
        <end position="205"/>
    </location>
</feature>
<keyword evidence="2 7" id="KW-0378">Hydrolase</keyword>
<dbReference type="PANTHER" id="PTHR47959:SF13">
    <property type="entry name" value="ATP-DEPENDENT RNA HELICASE RHLE"/>
    <property type="match status" value="1"/>
</dbReference>
<feature type="domain" description="DEAD-box RNA helicase Q" evidence="11">
    <location>
        <begin position="6"/>
        <end position="34"/>
    </location>
</feature>